<evidence type="ECO:0000256" key="1">
    <source>
        <dbReference type="ARBA" id="ARBA00004651"/>
    </source>
</evidence>
<feature type="transmembrane region" description="Helical" evidence="7">
    <location>
        <begin position="271"/>
        <end position="296"/>
    </location>
</feature>
<dbReference type="NCBIfam" id="TIGR02868">
    <property type="entry name" value="CydC"/>
    <property type="match status" value="1"/>
</dbReference>
<dbReference type="GO" id="GO:0005886">
    <property type="term" value="C:plasma membrane"/>
    <property type="evidence" value="ECO:0007669"/>
    <property type="project" value="UniProtKB-SubCell"/>
</dbReference>
<evidence type="ECO:0000256" key="4">
    <source>
        <dbReference type="ARBA" id="ARBA00022840"/>
    </source>
</evidence>
<dbReference type="InterPro" id="IPR039421">
    <property type="entry name" value="Type_1_exporter"/>
</dbReference>
<feature type="domain" description="ABC transporter" evidence="8">
    <location>
        <begin position="333"/>
        <end position="546"/>
    </location>
</feature>
<dbReference type="OrthoDB" id="3237158at2"/>
<dbReference type="GO" id="GO:0016887">
    <property type="term" value="F:ATP hydrolysis activity"/>
    <property type="evidence" value="ECO:0007669"/>
    <property type="project" value="InterPro"/>
</dbReference>
<sequence length="546" mass="56350">MTGREVLATLGQRRRMAGGIAAAALTAVLAIALMATAGWLLAAASFQPPILHLQMAIVGVRAFAIGRAAGRYLERVVSHDAAFRMLGSARRAAFDRLRPVAPVGVGRSSELMPRLVGDVDRLQDWPLRVLGPLSSSGIAVGLAIATVAWILPAAGLALLVAVVVAGGLAALVTARIAGAADAALGPLRSRLESALVDHVRALDLLRAYGAEPERRAAIEALDRDIAQRAGRHALAAGAGAGLIALAAGGSVLVATLIAAPAVADGGLDGPLAALVALIGLAVFEVWGAVPPAVLAWRESRAAAARVAESLPGDEALAAVPGEGGEQEPLVGVLELVGLQAAWSGSGPASAPVNLWAEPGEAVAIVGASGAGKSTLGLALVRLLESTGEYRIGGRDARAIDPDALRRSVLLAEQRPHIFDEDLEQNLRFAREDATHEELWAVLERVGLAAWARERDGLATRLGERGGLVSGGQAQRIALARALLADARILVLDEPTANVDRELAEPLLRDILEAARGDGRILLVISHAPLPVDLVSRTVRIRAAAAR</sequence>
<feature type="transmembrane region" description="Helical" evidence="7">
    <location>
        <begin position="50"/>
        <end position="69"/>
    </location>
</feature>
<evidence type="ECO:0000256" key="2">
    <source>
        <dbReference type="ARBA" id="ARBA00022692"/>
    </source>
</evidence>
<dbReference type="SUPFAM" id="SSF90123">
    <property type="entry name" value="ABC transporter transmembrane region"/>
    <property type="match status" value="1"/>
</dbReference>
<dbReference type="RefSeq" id="WP_123698129.1">
    <property type="nucleotide sequence ID" value="NZ_RKHJ01000001.1"/>
</dbReference>
<evidence type="ECO:0000259" key="9">
    <source>
        <dbReference type="PROSITE" id="PS50929"/>
    </source>
</evidence>
<dbReference type="Pfam" id="PF00005">
    <property type="entry name" value="ABC_tran"/>
    <property type="match status" value="1"/>
</dbReference>
<keyword evidence="2 7" id="KW-0812">Transmembrane</keyword>
<dbReference type="PANTHER" id="PTHR43394">
    <property type="entry name" value="ATP-DEPENDENT PERMEASE MDL1, MITOCHONDRIAL"/>
    <property type="match status" value="1"/>
</dbReference>
<dbReference type="InterPro" id="IPR003439">
    <property type="entry name" value="ABC_transporter-like_ATP-bd"/>
</dbReference>
<keyword evidence="5 7" id="KW-1133">Transmembrane helix</keyword>
<feature type="transmembrane region" description="Helical" evidence="7">
    <location>
        <begin position="233"/>
        <end position="259"/>
    </location>
</feature>
<dbReference type="GO" id="GO:0034775">
    <property type="term" value="P:glutathione transmembrane transport"/>
    <property type="evidence" value="ECO:0007669"/>
    <property type="project" value="InterPro"/>
</dbReference>
<dbReference type="SUPFAM" id="SSF52540">
    <property type="entry name" value="P-loop containing nucleoside triphosphate hydrolases"/>
    <property type="match status" value="1"/>
</dbReference>
<dbReference type="EMBL" id="RKHJ01000001">
    <property type="protein sequence ID" value="ROR67239.1"/>
    <property type="molecule type" value="Genomic_DNA"/>
</dbReference>
<dbReference type="InterPro" id="IPR011527">
    <property type="entry name" value="ABC1_TM_dom"/>
</dbReference>
<accession>A0A3N2AW40</accession>
<evidence type="ECO:0000256" key="3">
    <source>
        <dbReference type="ARBA" id="ARBA00022741"/>
    </source>
</evidence>
<dbReference type="InterPro" id="IPR027417">
    <property type="entry name" value="P-loop_NTPase"/>
</dbReference>
<evidence type="ECO:0000313" key="11">
    <source>
        <dbReference type="Proteomes" id="UP000275456"/>
    </source>
</evidence>
<keyword evidence="6 7" id="KW-0472">Membrane</keyword>
<keyword evidence="4 10" id="KW-0067">ATP-binding</keyword>
<feature type="transmembrane region" description="Helical" evidence="7">
    <location>
        <begin position="20"/>
        <end position="44"/>
    </location>
</feature>
<dbReference type="Gene3D" id="3.40.50.300">
    <property type="entry name" value="P-loop containing nucleotide triphosphate hydrolases"/>
    <property type="match status" value="1"/>
</dbReference>
<dbReference type="PANTHER" id="PTHR43394:SF1">
    <property type="entry name" value="ATP-BINDING CASSETTE SUB-FAMILY B MEMBER 10, MITOCHONDRIAL"/>
    <property type="match status" value="1"/>
</dbReference>
<evidence type="ECO:0000256" key="7">
    <source>
        <dbReference type="SAM" id="Phobius"/>
    </source>
</evidence>
<feature type="transmembrane region" description="Helical" evidence="7">
    <location>
        <begin position="157"/>
        <end position="180"/>
    </location>
</feature>
<dbReference type="InterPro" id="IPR017871">
    <property type="entry name" value="ABC_transporter-like_CS"/>
</dbReference>
<dbReference type="GO" id="GO:0015421">
    <property type="term" value="F:ABC-type oligopeptide transporter activity"/>
    <property type="evidence" value="ECO:0007669"/>
    <property type="project" value="TreeGrafter"/>
</dbReference>
<name>A0A3N2AW40_9MICO</name>
<evidence type="ECO:0000256" key="6">
    <source>
        <dbReference type="ARBA" id="ARBA00023136"/>
    </source>
</evidence>
<dbReference type="PROSITE" id="PS50893">
    <property type="entry name" value="ABC_TRANSPORTER_2"/>
    <property type="match status" value="1"/>
</dbReference>
<dbReference type="Proteomes" id="UP000275456">
    <property type="component" value="Unassembled WGS sequence"/>
</dbReference>
<dbReference type="GO" id="GO:0005524">
    <property type="term" value="F:ATP binding"/>
    <property type="evidence" value="ECO:0007669"/>
    <property type="project" value="UniProtKB-KW"/>
</dbReference>
<dbReference type="GO" id="GO:0045454">
    <property type="term" value="P:cell redox homeostasis"/>
    <property type="evidence" value="ECO:0007669"/>
    <property type="project" value="InterPro"/>
</dbReference>
<dbReference type="SMART" id="SM00382">
    <property type="entry name" value="AAA"/>
    <property type="match status" value="1"/>
</dbReference>
<dbReference type="PROSITE" id="PS00211">
    <property type="entry name" value="ABC_TRANSPORTER_1"/>
    <property type="match status" value="1"/>
</dbReference>
<gene>
    <name evidence="10" type="ORF">EDD26_2647</name>
</gene>
<proteinExistence type="predicted"/>
<dbReference type="InterPro" id="IPR003593">
    <property type="entry name" value="AAA+_ATPase"/>
</dbReference>
<reference evidence="10 11" key="1">
    <citation type="submission" date="2018-11" db="EMBL/GenBank/DDBJ databases">
        <title>Sequencing the genomes of 1000 actinobacteria strains.</title>
        <authorList>
            <person name="Klenk H.-P."/>
        </authorList>
    </citation>
    <scope>NUCLEOTIDE SEQUENCE [LARGE SCALE GENOMIC DNA]</scope>
    <source>
        <strain evidence="10 11">DSM 9580</strain>
    </source>
</reference>
<keyword evidence="11" id="KW-1185">Reference proteome</keyword>
<feature type="domain" description="ABC transmembrane type-1" evidence="9">
    <location>
        <begin position="17"/>
        <end position="298"/>
    </location>
</feature>
<organism evidence="10 11">
    <name type="scientific">Agrococcus jenensis</name>
    <dbReference type="NCBI Taxonomy" id="46353"/>
    <lineage>
        <taxon>Bacteria</taxon>
        <taxon>Bacillati</taxon>
        <taxon>Actinomycetota</taxon>
        <taxon>Actinomycetes</taxon>
        <taxon>Micrococcales</taxon>
        <taxon>Microbacteriaceae</taxon>
        <taxon>Agrococcus</taxon>
    </lineage>
</organism>
<dbReference type="PROSITE" id="PS50929">
    <property type="entry name" value="ABC_TM1F"/>
    <property type="match status" value="1"/>
</dbReference>
<comment type="caution">
    <text evidence="10">The sequence shown here is derived from an EMBL/GenBank/DDBJ whole genome shotgun (WGS) entry which is preliminary data.</text>
</comment>
<dbReference type="InterPro" id="IPR036640">
    <property type="entry name" value="ABC1_TM_sf"/>
</dbReference>
<dbReference type="InterPro" id="IPR014223">
    <property type="entry name" value="ABC_CydC/D"/>
</dbReference>
<dbReference type="AlphaFoldDB" id="A0A3N2AW40"/>
<evidence type="ECO:0000256" key="5">
    <source>
        <dbReference type="ARBA" id="ARBA00022989"/>
    </source>
</evidence>
<comment type="subcellular location">
    <subcellularLocation>
        <location evidence="1">Cell membrane</location>
        <topology evidence="1">Multi-pass membrane protein</topology>
    </subcellularLocation>
</comment>
<dbReference type="Gene3D" id="1.20.1560.10">
    <property type="entry name" value="ABC transporter type 1, transmembrane domain"/>
    <property type="match status" value="1"/>
</dbReference>
<evidence type="ECO:0000259" key="8">
    <source>
        <dbReference type="PROSITE" id="PS50893"/>
    </source>
</evidence>
<dbReference type="Pfam" id="PF00664">
    <property type="entry name" value="ABC_membrane"/>
    <property type="match status" value="1"/>
</dbReference>
<feature type="transmembrane region" description="Helical" evidence="7">
    <location>
        <begin position="129"/>
        <end position="151"/>
    </location>
</feature>
<protein>
    <submittedName>
        <fullName evidence="10">ATP-binding cassette subfamily C protein CydC</fullName>
    </submittedName>
</protein>
<evidence type="ECO:0000313" key="10">
    <source>
        <dbReference type="EMBL" id="ROR67239.1"/>
    </source>
</evidence>
<keyword evidence="3" id="KW-0547">Nucleotide-binding</keyword>